<accession>A0A5N4AZ76</accession>
<keyword evidence="1 2" id="KW-0175">Coiled coil</keyword>
<dbReference type="OrthoDB" id="75801at2759"/>
<feature type="coiled-coil region" evidence="2">
    <location>
        <begin position="809"/>
        <end position="952"/>
    </location>
</feature>
<feature type="coiled-coil region" evidence="2">
    <location>
        <begin position="440"/>
        <end position="548"/>
    </location>
</feature>
<proteinExistence type="predicted"/>
<organism evidence="4 5">
    <name type="scientific">Photinus pyralis</name>
    <name type="common">Common eastern firefly</name>
    <name type="synonym">Lampyris pyralis</name>
    <dbReference type="NCBI Taxonomy" id="7054"/>
    <lineage>
        <taxon>Eukaryota</taxon>
        <taxon>Metazoa</taxon>
        <taxon>Ecdysozoa</taxon>
        <taxon>Arthropoda</taxon>
        <taxon>Hexapoda</taxon>
        <taxon>Insecta</taxon>
        <taxon>Pterygota</taxon>
        <taxon>Neoptera</taxon>
        <taxon>Endopterygota</taxon>
        <taxon>Coleoptera</taxon>
        <taxon>Polyphaga</taxon>
        <taxon>Elateriformia</taxon>
        <taxon>Elateroidea</taxon>
        <taxon>Lampyridae</taxon>
        <taxon>Lampyrinae</taxon>
        <taxon>Photinus</taxon>
    </lineage>
</organism>
<evidence type="ECO:0000256" key="1">
    <source>
        <dbReference type="ARBA" id="ARBA00023054"/>
    </source>
</evidence>
<feature type="region of interest" description="Disordered" evidence="3">
    <location>
        <begin position="1"/>
        <end position="37"/>
    </location>
</feature>
<reference evidence="4 5" key="1">
    <citation type="journal article" date="2018" name="Elife">
        <title>Firefly genomes illuminate parallel origins of bioluminescence in beetles.</title>
        <authorList>
            <person name="Fallon T.R."/>
            <person name="Lower S.E."/>
            <person name="Chang C.H."/>
            <person name="Bessho-Uehara M."/>
            <person name="Martin G.J."/>
            <person name="Bewick A.J."/>
            <person name="Behringer M."/>
            <person name="Debat H.J."/>
            <person name="Wong I."/>
            <person name="Day J.C."/>
            <person name="Suvorov A."/>
            <person name="Silva C.J."/>
            <person name="Stanger-Hall K.F."/>
            <person name="Hall D.W."/>
            <person name="Schmitz R.J."/>
            <person name="Nelson D.R."/>
            <person name="Lewis S.M."/>
            <person name="Shigenobu S."/>
            <person name="Bybee S.M."/>
            <person name="Larracuente A.M."/>
            <person name="Oba Y."/>
            <person name="Weng J.K."/>
        </authorList>
    </citation>
    <scope>NUCLEOTIDE SEQUENCE [LARGE SCALE GENOMIC DNA]</scope>
    <source>
        <strain evidence="4">1611_PpyrPB1</strain>
        <tissue evidence="4">Whole body</tissue>
    </source>
</reference>
<dbReference type="PANTHER" id="PTHR18870:SF9">
    <property type="entry name" value="PROTEIN TAG-278-RELATED"/>
    <property type="match status" value="1"/>
</dbReference>
<dbReference type="Gene3D" id="1.10.287.1490">
    <property type="match status" value="1"/>
</dbReference>
<dbReference type="EMBL" id="VVIM01000002">
    <property type="protein sequence ID" value="KAB0802634.1"/>
    <property type="molecule type" value="Genomic_DNA"/>
</dbReference>
<dbReference type="PANTHER" id="PTHR18870">
    <property type="entry name" value="PROTEIN TAG-278-RELATED"/>
    <property type="match status" value="1"/>
</dbReference>
<dbReference type="Proteomes" id="UP000327044">
    <property type="component" value="Unassembled WGS sequence"/>
</dbReference>
<dbReference type="AlphaFoldDB" id="A0A5N4AZ76"/>
<dbReference type="InParanoid" id="A0A5N4AZ76"/>
<feature type="coiled-coil region" evidence="2">
    <location>
        <begin position="301"/>
        <end position="335"/>
    </location>
</feature>
<feature type="coiled-coil region" evidence="2">
    <location>
        <begin position="361"/>
        <end position="409"/>
    </location>
</feature>
<evidence type="ECO:0000313" key="5">
    <source>
        <dbReference type="Proteomes" id="UP000327044"/>
    </source>
</evidence>
<feature type="coiled-coil region" evidence="2">
    <location>
        <begin position="689"/>
        <end position="716"/>
    </location>
</feature>
<evidence type="ECO:0000313" key="4">
    <source>
        <dbReference type="EMBL" id="KAB0802634.1"/>
    </source>
</evidence>
<evidence type="ECO:0000256" key="3">
    <source>
        <dbReference type="SAM" id="MobiDB-lite"/>
    </source>
</evidence>
<evidence type="ECO:0008006" key="6">
    <source>
        <dbReference type="Google" id="ProtNLM"/>
    </source>
</evidence>
<protein>
    <recommendedName>
        <fullName evidence="6">Protein FAM184A/B N-terminal domain-containing protein</fullName>
    </recommendedName>
</protein>
<comment type="caution">
    <text evidence="4">The sequence shown here is derived from an EMBL/GenBank/DDBJ whole genome shotgun (WGS) entry which is preliminary data.</text>
</comment>
<keyword evidence="5" id="KW-1185">Reference proteome</keyword>
<sequence length="1005" mass="116997">MFSFFKRAKKDVDSNGINESKKKSEKGSKTNTSLTNAPSEMCKNKVTQSAVIKGGNINVIPCVATEFGLRENNEDTSVVNSDEVTAKIIPEKNEKIDTKTDLSDQPVINMDVSQNLSNGTLHQIPSQITSYANVVKSEQRRCSVKPCGHGTLAIAPKIPVKRDIVGETPPSSPDLEATARHKYRRVHSYEHSPLKPDPSIENLKVSLTDHPINKDEKTKIKLTTNLSHPPSKISSNKESSVLVNGHQDDAAKKNLINQEAKFQSQLNDLSKQLSIRDAEANKLRFQMEELQRDVFAKSAGMDRLQTELQAALKESENFRQRLKHVEDDLESSTQKNCDLSSELTQKTERFQTFQSNANTKITELQYTIRGLRAKIESLEIQLEVLEKEKENLEKQKMALMQQREEDKKTLDAALEKSIQDKTAIEEKWKLDFEKLRTVGIVKEQELLDDFEWKLREIEQSCKKRLQEKDKKIEEQLKEVFKDANKKVEQAEQLMKEVENLKSYECEVKQLRGLTEEQQKSLDVVSQQLQEMKHTEQNLKDESKKLRTMVDLEKENLQHMQRMHNREIVDKEKALKEKLAEQKTAIAIYWEERLLQECRRLKSELDQLHYEERFAAIEAMKSEHESDIEDLKEGYEKRILEYVREVNYLKTSLTEKDEYYKKQIERIQSNTDRDIMELRRVMDKIDMSHHERFEKLVQQHEEEIDKINSEHEKQMKDAESSWHIQLSSMRTTIELVKEQMEHESQEKIQSLIDQHRAELDAQWENLIRQKNEAIILVEEEYVTKLKTLEDQFYTQQKSHQSREVELLKAIDSLKNEIISKNSAIEDLQSNVDTLEGGIQVLRQEMAYNGETANKIKMEADYKIRGLHEEITKLQNKHTQELEEQKATFQNTEKDLKAKIDHLERKCQCVTKLFEEIRSRYERRESRQEDLNVMSDLRQVIAEQEKDLACLTEEKRYFQMKLMTLEQILSTSNIGNVPGQLCSSISNQISVPATIPECEDDFEDAVA</sequence>
<evidence type="ECO:0000256" key="2">
    <source>
        <dbReference type="SAM" id="Coils"/>
    </source>
</evidence>
<feature type="compositionally biased region" description="Basic and acidic residues" evidence="3">
    <location>
        <begin position="19"/>
        <end position="28"/>
    </location>
</feature>
<gene>
    <name evidence="4" type="ORF">PPYR_04820</name>
</gene>
<name>A0A5N4AZ76_PHOPY</name>